<evidence type="ECO:0000313" key="3">
    <source>
        <dbReference type="Proteomes" id="UP001143192"/>
    </source>
</evidence>
<accession>A0A9X2NSJ1</accession>
<name>A0A9X2NSJ1_9BACE</name>
<reference evidence="2" key="2">
    <citation type="submission" date="2022-04" db="EMBL/GenBank/DDBJ databases">
        <authorList>
            <person name="Fokt H."/>
            <person name="Baines J."/>
        </authorList>
    </citation>
    <scope>NUCLEOTIDE SEQUENCE</scope>
    <source>
        <strain evidence="2">KH365_2</strain>
    </source>
</reference>
<dbReference type="EMBL" id="JAMZED010000007">
    <property type="protein sequence ID" value="MCR6503992.1"/>
    <property type="molecule type" value="Genomic_DNA"/>
</dbReference>
<proteinExistence type="predicted"/>
<evidence type="ECO:0000256" key="1">
    <source>
        <dbReference type="SAM" id="SignalP"/>
    </source>
</evidence>
<keyword evidence="1" id="KW-0732">Signal</keyword>
<dbReference type="AlphaFoldDB" id="A0A9X2NSJ1"/>
<evidence type="ECO:0000313" key="2">
    <source>
        <dbReference type="EMBL" id="MCR6503992.1"/>
    </source>
</evidence>
<organism evidence="2 3">
    <name type="scientific">Bacteroides muris</name>
    <name type="common">ex Fokt et al. 2023</name>
    <dbReference type="NCBI Taxonomy" id="2937417"/>
    <lineage>
        <taxon>Bacteria</taxon>
        <taxon>Pseudomonadati</taxon>
        <taxon>Bacteroidota</taxon>
        <taxon>Bacteroidia</taxon>
        <taxon>Bacteroidales</taxon>
        <taxon>Bacteroidaceae</taxon>
        <taxon>Bacteroides</taxon>
    </lineage>
</organism>
<keyword evidence="3" id="KW-1185">Reference proteome</keyword>
<dbReference type="RefSeq" id="WP_257930921.1">
    <property type="nucleotide sequence ID" value="NZ_JAMZED010000007.1"/>
</dbReference>
<reference evidence="2" key="1">
    <citation type="journal article" date="2022" name="Arch. Microbiol.">
        <title>Bacteroides muris sp. nov. isolated from the cecum of wild-derived house mice.</title>
        <authorList>
            <person name="Fokt H."/>
            <person name="Unni R."/>
            <person name="Repnik U."/>
            <person name="Schmitz R.A."/>
            <person name="Bramkamp M."/>
            <person name="Baines J.F."/>
            <person name="Unterweger D."/>
        </authorList>
    </citation>
    <scope>NUCLEOTIDE SEQUENCE</scope>
    <source>
        <strain evidence="2">KH365_2</strain>
    </source>
</reference>
<feature type="chain" id="PRO_5040829299" evidence="1">
    <location>
        <begin position="23"/>
        <end position="267"/>
    </location>
</feature>
<comment type="caution">
    <text evidence="2">The sequence shown here is derived from an EMBL/GenBank/DDBJ whole genome shotgun (WGS) entry which is preliminary data.</text>
</comment>
<gene>
    <name evidence="2" type="ORF">M1B79_04680</name>
</gene>
<dbReference type="Proteomes" id="UP001143192">
    <property type="component" value="Unassembled WGS sequence"/>
</dbReference>
<sequence length="267" mass="30897">MKYLLFISILAICLSTSGQSLSDKEFQNNAKYRVKLLDEFMARFNGEETHEMIANEDSLKEDLNLLYLMNAEMFAANKDSMQQISSEFADSIHANRTKLFFDDGQWFAEVKLNCTYMDKETQVTLYLCPEEIKPFQHRWVIVGARSEMLALAPSQRNHGLDILPNNHEVGFMALPKIHLLGNDKILNYAAADYCTDQLTAFYTMIYTGALKMNSTDEITYHFFEVPGFVFTVKRHVRKGFNSGWLISQIKKIEDSAKFTYYQKYISE</sequence>
<protein>
    <submittedName>
        <fullName evidence="2">Uncharacterized protein</fullName>
    </submittedName>
</protein>
<feature type="signal peptide" evidence="1">
    <location>
        <begin position="1"/>
        <end position="22"/>
    </location>
</feature>